<evidence type="ECO:0000313" key="11">
    <source>
        <dbReference type="Proteomes" id="UP000657177"/>
    </source>
</evidence>
<proteinExistence type="inferred from homology"/>
<dbReference type="PANTHER" id="PTHR43848:SF2">
    <property type="entry name" value="PUTRESCINE TRANSPORT SYSTEM PERMEASE PROTEIN POTI"/>
    <property type="match status" value="1"/>
</dbReference>
<evidence type="ECO:0000256" key="2">
    <source>
        <dbReference type="ARBA" id="ARBA00007069"/>
    </source>
</evidence>
<dbReference type="InterPro" id="IPR035906">
    <property type="entry name" value="MetI-like_sf"/>
</dbReference>
<dbReference type="InterPro" id="IPR000515">
    <property type="entry name" value="MetI-like"/>
</dbReference>
<evidence type="ECO:0000256" key="3">
    <source>
        <dbReference type="ARBA" id="ARBA00022448"/>
    </source>
</evidence>
<protein>
    <submittedName>
        <fullName evidence="10">ABC transporter permease</fullName>
    </submittedName>
</protein>
<name>A0A8J6LSW5_9FIRM</name>
<keyword evidence="4" id="KW-1003">Cell membrane</keyword>
<feature type="transmembrane region" description="Helical" evidence="8">
    <location>
        <begin position="58"/>
        <end position="82"/>
    </location>
</feature>
<dbReference type="GO" id="GO:0005886">
    <property type="term" value="C:plasma membrane"/>
    <property type="evidence" value="ECO:0007669"/>
    <property type="project" value="UniProtKB-SubCell"/>
</dbReference>
<organism evidence="10 11">
    <name type="scientific">Capillibacterium thermochitinicola</name>
    <dbReference type="NCBI Taxonomy" id="2699427"/>
    <lineage>
        <taxon>Bacteria</taxon>
        <taxon>Bacillati</taxon>
        <taxon>Bacillota</taxon>
        <taxon>Capillibacterium</taxon>
    </lineage>
</organism>
<feature type="transmembrane region" description="Helical" evidence="8">
    <location>
        <begin position="231"/>
        <end position="249"/>
    </location>
</feature>
<keyword evidence="6 8" id="KW-1133">Transmembrane helix</keyword>
<gene>
    <name evidence="10" type="ORF">G5B42_08505</name>
</gene>
<feature type="transmembrane region" description="Helical" evidence="8">
    <location>
        <begin position="12"/>
        <end position="31"/>
    </location>
</feature>
<comment type="caution">
    <text evidence="10">The sequence shown here is derived from an EMBL/GenBank/DDBJ whole genome shotgun (WGS) entry which is preliminary data.</text>
</comment>
<dbReference type="AlphaFoldDB" id="A0A8J6LSW5"/>
<feature type="domain" description="ABC transmembrane type-1" evidence="9">
    <location>
        <begin position="59"/>
        <end position="247"/>
    </location>
</feature>
<evidence type="ECO:0000256" key="1">
    <source>
        <dbReference type="ARBA" id="ARBA00004651"/>
    </source>
</evidence>
<dbReference type="PROSITE" id="PS50928">
    <property type="entry name" value="ABC_TM1"/>
    <property type="match status" value="1"/>
</dbReference>
<feature type="transmembrane region" description="Helical" evidence="8">
    <location>
        <begin position="126"/>
        <end position="147"/>
    </location>
</feature>
<reference evidence="10" key="1">
    <citation type="submission" date="2020-06" db="EMBL/GenBank/DDBJ databases">
        <title>Novel chitinolytic bacterium.</title>
        <authorList>
            <person name="Ungkulpasvich U."/>
            <person name="Kosugi A."/>
            <person name="Uke A."/>
        </authorList>
    </citation>
    <scope>NUCLEOTIDE SEQUENCE</scope>
    <source>
        <strain evidence="10">UUS1-1</strain>
    </source>
</reference>
<keyword evidence="5 8" id="KW-0812">Transmembrane</keyword>
<feature type="transmembrane region" description="Helical" evidence="8">
    <location>
        <begin position="94"/>
        <end position="120"/>
    </location>
</feature>
<dbReference type="Gene3D" id="1.10.3720.10">
    <property type="entry name" value="MetI-like"/>
    <property type="match status" value="1"/>
</dbReference>
<keyword evidence="11" id="KW-1185">Reference proteome</keyword>
<accession>A0A8J6LSW5</accession>
<dbReference type="EMBL" id="JAAKDE010000016">
    <property type="protein sequence ID" value="MBA2133577.1"/>
    <property type="molecule type" value="Genomic_DNA"/>
</dbReference>
<comment type="subcellular location">
    <subcellularLocation>
        <location evidence="1 8">Cell membrane</location>
        <topology evidence="1 8">Multi-pass membrane protein</topology>
    </subcellularLocation>
</comment>
<sequence>MIRFLKKSYAALIYLFLYAPILILLVFSFNASKARGNWTGFTLKWYLELFQDRQIMKALYHTIIIAVLSSTIATVIGTAAAIGIHNMKKLKKKIVMNITYIPVVNPDIVTGLSLMLLFIFTNFRLGFVSLLLSHITFNIPYVILSVLPKLKQLDKNLYEAALDLGATPLYAYRKVILPEIMPGVITGLLLAFTLSIDDFVISFFTTGSGVSTLSIIVYSMARRGINPKINALSTLLFVTVLLLLVIVNLRTSGTSHDHKKRSEQKW</sequence>
<dbReference type="CDD" id="cd06261">
    <property type="entry name" value="TM_PBP2"/>
    <property type="match status" value="1"/>
</dbReference>
<dbReference type="SUPFAM" id="SSF161098">
    <property type="entry name" value="MetI-like"/>
    <property type="match status" value="1"/>
</dbReference>
<evidence type="ECO:0000259" key="9">
    <source>
        <dbReference type="PROSITE" id="PS50928"/>
    </source>
</evidence>
<dbReference type="GO" id="GO:0055085">
    <property type="term" value="P:transmembrane transport"/>
    <property type="evidence" value="ECO:0007669"/>
    <property type="project" value="InterPro"/>
</dbReference>
<feature type="transmembrane region" description="Helical" evidence="8">
    <location>
        <begin position="175"/>
        <end position="194"/>
    </location>
</feature>
<dbReference type="InterPro" id="IPR051789">
    <property type="entry name" value="Bact_Polyamine_Transport"/>
</dbReference>
<keyword evidence="3 8" id="KW-0813">Transport</keyword>
<dbReference type="RefSeq" id="WP_181340047.1">
    <property type="nucleotide sequence ID" value="NZ_JAAKDE010000016.1"/>
</dbReference>
<evidence type="ECO:0000256" key="8">
    <source>
        <dbReference type="RuleBase" id="RU363032"/>
    </source>
</evidence>
<dbReference type="Proteomes" id="UP000657177">
    <property type="component" value="Unassembled WGS sequence"/>
</dbReference>
<dbReference type="Pfam" id="PF00528">
    <property type="entry name" value="BPD_transp_1"/>
    <property type="match status" value="1"/>
</dbReference>
<feature type="transmembrane region" description="Helical" evidence="8">
    <location>
        <begin position="200"/>
        <end position="219"/>
    </location>
</feature>
<evidence type="ECO:0000256" key="6">
    <source>
        <dbReference type="ARBA" id="ARBA00022989"/>
    </source>
</evidence>
<evidence type="ECO:0000256" key="7">
    <source>
        <dbReference type="ARBA" id="ARBA00023136"/>
    </source>
</evidence>
<dbReference type="PANTHER" id="PTHR43848">
    <property type="entry name" value="PUTRESCINE TRANSPORT SYSTEM PERMEASE PROTEIN POTI"/>
    <property type="match status" value="1"/>
</dbReference>
<evidence type="ECO:0000256" key="4">
    <source>
        <dbReference type="ARBA" id="ARBA00022475"/>
    </source>
</evidence>
<evidence type="ECO:0000313" key="10">
    <source>
        <dbReference type="EMBL" id="MBA2133577.1"/>
    </source>
</evidence>
<keyword evidence="7 8" id="KW-0472">Membrane</keyword>
<comment type="similarity">
    <text evidence="2">Belongs to the binding-protein-dependent transport system permease family. CysTW subfamily.</text>
</comment>
<evidence type="ECO:0000256" key="5">
    <source>
        <dbReference type="ARBA" id="ARBA00022692"/>
    </source>
</evidence>